<proteinExistence type="predicted"/>
<keyword evidence="2" id="KW-1185">Reference proteome</keyword>
<evidence type="ECO:0000313" key="2">
    <source>
        <dbReference type="Proteomes" id="UP000320300"/>
    </source>
</evidence>
<dbReference type="RefSeq" id="WP_142530835.1">
    <property type="nucleotide sequence ID" value="NZ_CBCSJO010000014.1"/>
</dbReference>
<evidence type="ECO:0008006" key="3">
    <source>
        <dbReference type="Google" id="ProtNLM"/>
    </source>
</evidence>
<name>A0A521FP08_9SPHI</name>
<organism evidence="1 2">
    <name type="scientific">Pedobacter westerhofensis</name>
    <dbReference type="NCBI Taxonomy" id="425512"/>
    <lineage>
        <taxon>Bacteria</taxon>
        <taxon>Pseudomonadati</taxon>
        <taxon>Bacteroidota</taxon>
        <taxon>Sphingobacteriia</taxon>
        <taxon>Sphingobacteriales</taxon>
        <taxon>Sphingobacteriaceae</taxon>
        <taxon>Pedobacter</taxon>
    </lineage>
</organism>
<dbReference type="AlphaFoldDB" id="A0A521FP08"/>
<dbReference type="OrthoDB" id="790170at2"/>
<gene>
    <name evidence="1" type="ORF">SAMN06265348_11523</name>
</gene>
<dbReference type="InterPro" id="IPR007431">
    <property type="entry name" value="ACP_PD"/>
</dbReference>
<accession>A0A521FP08</accession>
<sequence>MNFLSHFYFERKNTNDYIVMGVVLPDLIKNADKNWNLNPQKDEYLFRDVPEYDALLKGWKRHLEVDRIFHSSNFFKEQTAILKQMILPAVETGPVKAFFLAHIGLELILDHLLLTQDIVDTDIFYSQLQASRSEGLTGFLRLAGLPDQRRFDKFLDEFIKSRYLFSYAKIENITYSLNRICMRLWTEPFQQEQLDILTSQLEEFKQQLQNNFLTIFHEVGKELNKNK</sequence>
<protein>
    <recommendedName>
        <fullName evidence="3">Acyl carrier protein phosphodiesterase</fullName>
    </recommendedName>
</protein>
<dbReference type="GO" id="GO:0006633">
    <property type="term" value="P:fatty acid biosynthetic process"/>
    <property type="evidence" value="ECO:0007669"/>
    <property type="project" value="InterPro"/>
</dbReference>
<evidence type="ECO:0000313" key="1">
    <source>
        <dbReference type="EMBL" id="SMO97884.1"/>
    </source>
</evidence>
<dbReference type="EMBL" id="FXTN01000015">
    <property type="protein sequence ID" value="SMO97884.1"/>
    <property type="molecule type" value="Genomic_DNA"/>
</dbReference>
<dbReference type="GO" id="GO:0008770">
    <property type="term" value="F:[acyl-carrier-protein] phosphodiesterase activity"/>
    <property type="evidence" value="ECO:0007669"/>
    <property type="project" value="InterPro"/>
</dbReference>
<reference evidence="1 2" key="1">
    <citation type="submission" date="2017-05" db="EMBL/GenBank/DDBJ databases">
        <authorList>
            <person name="Varghese N."/>
            <person name="Submissions S."/>
        </authorList>
    </citation>
    <scope>NUCLEOTIDE SEQUENCE [LARGE SCALE GENOMIC DNA]</scope>
    <source>
        <strain evidence="1 2">DSM 19036</strain>
    </source>
</reference>
<dbReference type="Pfam" id="PF04336">
    <property type="entry name" value="ACP_PD"/>
    <property type="match status" value="1"/>
</dbReference>
<dbReference type="Proteomes" id="UP000320300">
    <property type="component" value="Unassembled WGS sequence"/>
</dbReference>